<name>N0DXK0_9MICO</name>
<proteinExistence type="predicted"/>
<gene>
    <name evidence="2" type="ORF">BN10_1170014</name>
</gene>
<accession>N0DXK0</accession>
<dbReference type="Proteomes" id="UP000013167">
    <property type="component" value="Unassembled WGS sequence"/>
</dbReference>
<dbReference type="RefSeq" id="WP_010851667.1">
    <property type="nucleotide sequence ID" value="NZ_HF570956.1"/>
</dbReference>
<dbReference type="OrthoDB" id="5148743at2"/>
<dbReference type="EMBL" id="CAIZ01000021">
    <property type="protein sequence ID" value="CCH68768.1"/>
    <property type="molecule type" value="Genomic_DNA"/>
</dbReference>
<keyword evidence="1" id="KW-0472">Membrane</keyword>
<evidence type="ECO:0000313" key="2">
    <source>
        <dbReference type="EMBL" id="CCH68768.1"/>
    </source>
</evidence>
<dbReference type="eggNOG" id="ENOG50325CW">
    <property type="taxonomic scope" value="Bacteria"/>
</dbReference>
<feature type="transmembrane region" description="Helical" evidence="1">
    <location>
        <begin position="86"/>
        <end position="108"/>
    </location>
</feature>
<dbReference type="HOGENOM" id="CLU_1785964_0_0_11"/>
<organism evidence="2 3">
    <name type="scientific">Phycicoccus elongatus Lp2</name>
    <dbReference type="NCBI Taxonomy" id="1193181"/>
    <lineage>
        <taxon>Bacteria</taxon>
        <taxon>Bacillati</taxon>
        <taxon>Actinomycetota</taxon>
        <taxon>Actinomycetes</taxon>
        <taxon>Micrococcales</taxon>
        <taxon>Intrasporangiaceae</taxon>
        <taxon>Phycicoccus</taxon>
    </lineage>
</organism>
<dbReference type="AlphaFoldDB" id="N0DXK0"/>
<dbReference type="STRING" id="1193181.BN10_1170014"/>
<feature type="transmembrane region" description="Helical" evidence="1">
    <location>
        <begin position="44"/>
        <end position="66"/>
    </location>
</feature>
<evidence type="ECO:0000313" key="3">
    <source>
        <dbReference type="Proteomes" id="UP000013167"/>
    </source>
</evidence>
<reference evidence="2 3" key="1">
    <citation type="journal article" date="2013" name="ISME J.">
        <title>A metabolic model for members of the genus Tetrasphaera involved in enhanced biological phosphorus removal.</title>
        <authorList>
            <person name="Kristiansen R."/>
            <person name="Nguyen H.T.T."/>
            <person name="Saunders A.M."/>
            <person name="Nielsen J.L."/>
            <person name="Wimmer R."/>
            <person name="Le V.Q."/>
            <person name="McIlroy S.J."/>
            <person name="Petrovski S."/>
            <person name="Seviour R.J."/>
            <person name="Calteau A."/>
            <person name="Nielsen K.L."/>
            <person name="Nielsen P.H."/>
        </authorList>
    </citation>
    <scope>NUCLEOTIDE SEQUENCE [LARGE SCALE GENOMIC DNA]</scope>
    <source>
        <strain evidence="2 3">Lp2</strain>
    </source>
</reference>
<evidence type="ECO:0000256" key="1">
    <source>
        <dbReference type="SAM" id="Phobius"/>
    </source>
</evidence>
<sequence length="145" mass="15967">MELIDMSLILRLRSWVPAIAAGLVLAVAAGAAYAWRNPGQPRLLSIVIMAILTWPVLTIALQMLVFDRRATDAEIDRAKDDVERAWFQEAGATAFVTLIGGLICVQALGDAFRIPWLSPIGLTHVLVLGLGTFALSYLWLRRRGR</sequence>
<keyword evidence="1" id="KW-1133">Transmembrane helix</keyword>
<comment type="caution">
    <text evidence="2">The sequence shown here is derived from an EMBL/GenBank/DDBJ whole genome shotgun (WGS) entry which is preliminary data.</text>
</comment>
<protein>
    <submittedName>
        <fullName evidence="2">Uncharacterized protein</fullName>
    </submittedName>
</protein>
<keyword evidence="1" id="KW-0812">Transmembrane</keyword>
<keyword evidence="3" id="KW-1185">Reference proteome</keyword>
<feature type="transmembrane region" description="Helical" evidence="1">
    <location>
        <begin position="120"/>
        <end position="140"/>
    </location>
</feature>